<comment type="subcellular location">
    <subcellularLocation>
        <location evidence="1">Nucleus</location>
    </subcellularLocation>
</comment>
<keyword evidence="19" id="KW-1185">Reference proteome</keyword>
<dbReference type="InterPro" id="IPR007081">
    <property type="entry name" value="RNA_pol_Rpb1_5"/>
</dbReference>
<evidence type="ECO:0000259" key="17">
    <source>
        <dbReference type="SMART" id="SM00663"/>
    </source>
</evidence>
<evidence type="ECO:0000256" key="4">
    <source>
        <dbReference type="ARBA" id="ARBA00022553"/>
    </source>
</evidence>
<evidence type="ECO:0000256" key="3">
    <source>
        <dbReference type="ARBA" id="ARBA00022478"/>
    </source>
</evidence>
<evidence type="ECO:0000256" key="15">
    <source>
        <dbReference type="RuleBase" id="RU004279"/>
    </source>
</evidence>
<evidence type="ECO:0000256" key="7">
    <source>
        <dbReference type="ARBA" id="ARBA00022723"/>
    </source>
</evidence>
<feature type="region of interest" description="Disordered" evidence="16">
    <location>
        <begin position="1608"/>
        <end position="1682"/>
    </location>
</feature>
<gene>
    <name evidence="18" type="ORF">CTI12_AA183600</name>
</gene>
<dbReference type="Gene3D" id="6.10.250.2940">
    <property type="match status" value="1"/>
</dbReference>
<dbReference type="GO" id="GO:0046872">
    <property type="term" value="F:metal ion binding"/>
    <property type="evidence" value="ECO:0007669"/>
    <property type="project" value="UniProtKB-KW"/>
</dbReference>
<proteinExistence type="inferred from homology"/>
<feature type="region of interest" description="Disordered" evidence="16">
    <location>
        <begin position="1518"/>
        <end position="1576"/>
    </location>
</feature>
<dbReference type="OrthoDB" id="270392at2759"/>
<dbReference type="SMART" id="SM00663">
    <property type="entry name" value="RPOLA_N"/>
    <property type="match status" value="1"/>
</dbReference>
<dbReference type="GO" id="GO:0003677">
    <property type="term" value="F:DNA binding"/>
    <property type="evidence" value="ECO:0007669"/>
    <property type="project" value="UniProtKB-KW"/>
</dbReference>
<dbReference type="InterPro" id="IPR044893">
    <property type="entry name" value="RNA_pol_Rpb1_clamp_domain"/>
</dbReference>
<evidence type="ECO:0000256" key="5">
    <source>
        <dbReference type="ARBA" id="ARBA00022679"/>
    </source>
</evidence>
<dbReference type="FunFam" id="3.30.1360.140:FF:000001">
    <property type="entry name" value="DNA-directed RNA polymerase subunit"/>
    <property type="match status" value="1"/>
</dbReference>
<evidence type="ECO:0000256" key="8">
    <source>
        <dbReference type="ARBA" id="ARBA00022737"/>
    </source>
</evidence>
<keyword evidence="4" id="KW-0597">Phosphoprotein</keyword>
<dbReference type="InterPro" id="IPR038120">
    <property type="entry name" value="Rpb1_funnel_sf"/>
</dbReference>
<keyword evidence="13" id="KW-0539">Nucleus</keyword>
<comment type="catalytic activity">
    <reaction evidence="14 15">
        <text>RNA(n) + a ribonucleoside 5'-triphosphate = RNA(n+1) + diphosphate</text>
        <dbReference type="Rhea" id="RHEA:21248"/>
        <dbReference type="Rhea" id="RHEA-COMP:14527"/>
        <dbReference type="Rhea" id="RHEA-COMP:17342"/>
        <dbReference type="ChEBI" id="CHEBI:33019"/>
        <dbReference type="ChEBI" id="CHEBI:61557"/>
        <dbReference type="ChEBI" id="CHEBI:140395"/>
        <dbReference type="EC" id="2.7.7.6"/>
    </reaction>
</comment>
<dbReference type="Pfam" id="PF04997">
    <property type="entry name" value="RNA_pol_Rpb1_1"/>
    <property type="match status" value="1"/>
</dbReference>
<comment type="caution">
    <text evidence="18">The sequence shown here is derived from an EMBL/GenBank/DDBJ whole genome shotgun (WGS) entry which is preliminary data.</text>
</comment>
<dbReference type="FunFam" id="4.10.860.120:FF:000003">
    <property type="entry name" value="DNA-directed RNA polymerase subunit"/>
    <property type="match status" value="1"/>
</dbReference>
<protein>
    <recommendedName>
        <fullName evidence="15">DNA-directed RNA polymerase subunit</fullName>
        <ecNumber evidence="15">2.7.7.6</ecNumber>
    </recommendedName>
</protein>
<dbReference type="NCBIfam" id="NF006336">
    <property type="entry name" value="PRK08566.1"/>
    <property type="match status" value="1"/>
</dbReference>
<keyword evidence="6 15" id="KW-0548">Nucleotidyltransferase</keyword>
<keyword evidence="12 15" id="KW-0804">Transcription</keyword>
<dbReference type="CDD" id="cd02733">
    <property type="entry name" value="RNAP_II_RPB1_N"/>
    <property type="match status" value="1"/>
</dbReference>
<keyword evidence="8" id="KW-0677">Repeat</keyword>
<dbReference type="CDD" id="cd02584">
    <property type="entry name" value="RNAP_II_Rpb1_C"/>
    <property type="match status" value="1"/>
</dbReference>
<keyword evidence="10" id="KW-0460">Magnesium</keyword>
<dbReference type="FunFam" id="1.10.150.390:FF:000001">
    <property type="entry name" value="DNA-directed RNA polymerase subunit"/>
    <property type="match status" value="1"/>
</dbReference>
<dbReference type="InterPro" id="IPR042102">
    <property type="entry name" value="RNA_pol_Rpb1_3_sf"/>
</dbReference>
<evidence type="ECO:0000256" key="11">
    <source>
        <dbReference type="ARBA" id="ARBA00023125"/>
    </source>
</evidence>
<dbReference type="InterPro" id="IPR006592">
    <property type="entry name" value="RNA_pol_N"/>
</dbReference>
<dbReference type="Pfam" id="PF00623">
    <property type="entry name" value="RNA_pol_Rpb1_2"/>
    <property type="match status" value="1"/>
</dbReference>
<dbReference type="Gene3D" id="6.20.50.80">
    <property type="match status" value="1"/>
</dbReference>
<keyword evidence="9" id="KW-0862">Zinc</keyword>
<dbReference type="InterPro" id="IPR000684">
    <property type="entry name" value="RNA_pol_II_repeat_euk"/>
</dbReference>
<dbReference type="Gene3D" id="1.10.132.30">
    <property type="match status" value="1"/>
</dbReference>
<dbReference type="Gene3D" id="1.10.274.100">
    <property type="entry name" value="RNA polymerase Rpb1, domain 3"/>
    <property type="match status" value="1"/>
</dbReference>
<dbReference type="InterPro" id="IPR007080">
    <property type="entry name" value="RNA_pol_Rpb1_1"/>
</dbReference>
<dbReference type="InterPro" id="IPR007066">
    <property type="entry name" value="RNA_pol_Rpb1_3"/>
</dbReference>
<dbReference type="Gene3D" id="3.30.1360.140">
    <property type="match status" value="1"/>
</dbReference>
<evidence type="ECO:0000256" key="9">
    <source>
        <dbReference type="ARBA" id="ARBA00022833"/>
    </source>
</evidence>
<feature type="compositionally biased region" description="Low complexity" evidence="16">
    <location>
        <begin position="1533"/>
        <end position="1576"/>
    </location>
</feature>
<dbReference type="Gene3D" id="1.10.150.390">
    <property type="match status" value="1"/>
</dbReference>
<dbReference type="InterPro" id="IPR007083">
    <property type="entry name" value="RNA_pol_Rpb1_4"/>
</dbReference>
<dbReference type="EC" id="2.7.7.6" evidence="15"/>
<evidence type="ECO:0000256" key="16">
    <source>
        <dbReference type="SAM" id="MobiDB-lite"/>
    </source>
</evidence>
<accession>A0A2U1P7X5</accession>
<evidence type="ECO:0000313" key="19">
    <source>
        <dbReference type="Proteomes" id="UP000245207"/>
    </source>
</evidence>
<dbReference type="FunFam" id="2.40.40.20:FF:000019">
    <property type="entry name" value="DNA-directed RNA polymerase II subunit RPB1"/>
    <property type="match status" value="1"/>
</dbReference>
<dbReference type="Pfam" id="PF05000">
    <property type="entry name" value="RNA_pol_Rpb1_4"/>
    <property type="match status" value="1"/>
</dbReference>
<keyword evidence="11" id="KW-0238">DNA-binding</keyword>
<dbReference type="Pfam" id="PF04998">
    <property type="entry name" value="RNA_pol_Rpb1_5"/>
    <property type="match status" value="1"/>
</dbReference>
<keyword evidence="3 15" id="KW-0240">DNA-directed RNA polymerase</keyword>
<evidence type="ECO:0000256" key="14">
    <source>
        <dbReference type="ARBA" id="ARBA00048552"/>
    </source>
</evidence>
<comment type="similarity">
    <text evidence="2 15">Belongs to the RNA polymerase beta' chain family.</text>
</comment>
<organism evidence="18 19">
    <name type="scientific">Artemisia annua</name>
    <name type="common">Sweet wormwood</name>
    <dbReference type="NCBI Taxonomy" id="35608"/>
    <lineage>
        <taxon>Eukaryota</taxon>
        <taxon>Viridiplantae</taxon>
        <taxon>Streptophyta</taxon>
        <taxon>Embryophyta</taxon>
        <taxon>Tracheophyta</taxon>
        <taxon>Spermatophyta</taxon>
        <taxon>Magnoliopsida</taxon>
        <taxon>eudicotyledons</taxon>
        <taxon>Gunneridae</taxon>
        <taxon>Pentapetalae</taxon>
        <taxon>asterids</taxon>
        <taxon>campanulids</taxon>
        <taxon>Asterales</taxon>
        <taxon>Asteraceae</taxon>
        <taxon>Asteroideae</taxon>
        <taxon>Anthemideae</taxon>
        <taxon>Artemisiinae</taxon>
        <taxon>Artemisia</taxon>
    </lineage>
</organism>
<dbReference type="Pfam" id="PF04983">
    <property type="entry name" value="RNA_pol_Rpb1_3"/>
    <property type="match status" value="1"/>
</dbReference>
<evidence type="ECO:0000256" key="12">
    <source>
        <dbReference type="ARBA" id="ARBA00023163"/>
    </source>
</evidence>
<dbReference type="Pfam" id="PF04992">
    <property type="entry name" value="RNA_pol_Rpb1_6"/>
    <property type="match status" value="1"/>
</dbReference>
<reference evidence="18 19" key="1">
    <citation type="journal article" date="2018" name="Mol. Plant">
        <title>The genome of Artemisia annua provides insight into the evolution of Asteraceae family and artemisinin biosynthesis.</title>
        <authorList>
            <person name="Shen Q."/>
            <person name="Zhang L."/>
            <person name="Liao Z."/>
            <person name="Wang S."/>
            <person name="Yan T."/>
            <person name="Shi P."/>
            <person name="Liu M."/>
            <person name="Fu X."/>
            <person name="Pan Q."/>
            <person name="Wang Y."/>
            <person name="Lv Z."/>
            <person name="Lu X."/>
            <person name="Zhang F."/>
            <person name="Jiang W."/>
            <person name="Ma Y."/>
            <person name="Chen M."/>
            <person name="Hao X."/>
            <person name="Li L."/>
            <person name="Tang Y."/>
            <person name="Lv G."/>
            <person name="Zhou Y."/>
            <person name="Sun X."/>
            <person name="Brodelius P.E."/>
            <person name="Rose J.K.C."/>
            <person name="Tang K."/>
        </authorList>
    </citation>
    <scope>NUCLEOTIDE SEQUENCE [LARGE SCALE GENOMIC DNA]</scope>
    <source>
        <strain evidence="19">cv. Huhao1</strain>
        <tissue evidence="18">Leaf</tissue>
    </source>
</reference>
<dbReference type="InterPro" id="IPR007073">
    <property type="entry name" value="RNA_pol_Rpb1_7"/>
</dbReference>
<dbReference type="Pfam" id="PF04990">
    <property type="entry name" value="RNA_pol_Rpb1_7"/>
    <property type="match status" value="1"/>
</dbReference>
<evidence type="ECO:0000256" key="10">
    <source>
        <dbReference type="ARBA" id="ARBA00022842"/>
    </source>
</evidence>
<dbReference type="FunFam" id="1.10.274.100:FF:000001">
    <property type="entry name" value="DNA-directed RNA polymerase subunit"/>
    <property type="match status" value="1"/>
</dbReference>
<dbReference type="Gene3D" id="3.30.1490.180">
    <property type="entry name" value="RNA polymerase ii"/>
    <property type="match status" value="1"/>
</dbReference>
<evidence type="ECO:0000256" key="13">
    <source>
        <dbReference type="ARBA" id="ARBA00023242"/>
    </source>
</evidence>
<dbReference type="InterPro" id="IPR038593">
    <property type="entry name" value="RNA_pol_Rpb1_7_sf"/>
</dbReference>
<dbReference type="GO" id="GO:0005665">
    <property type="term" value="C:RNA polymerase II, core complex"/>
    <property type="evidence" value="ECO:0007669"/>
    <property type="project" value="TreeGrafter"/>
</dbReference>
<dbReference type="Gene3D" id="4.10.860.120">
    <property type="entry name" value="RNA polymerase II, clamp domain"/>
    <property type="match status" value="1"/>
</dbReference>
<evidence type="ECO:0000313" key="18">
    <source>
        <dbReference type="EMBL" id="PWA81853.1"/>
    </source>
</evidence>
<comment type="function">
    <text evidence="15">DNA-dependent RNA polymerase catalyzes the transcription of DNA into RNA using the four ribonucleoside triphosphates as substrates.</text>
</comment>
<dbReference type="STRING" id="35608.A0A2U1P7X5"/>
<dbReference type="Pfam" id="PF05001">
    <property type="entry name" value="RNA_pol_Rpb1_R"/>
    <property type="match status" value="5"/>
</dbReference>
<evidence type="ECO:0000256" key="2">
    <source>
        <dbReference type="ARBA" id="ARBA00006460"/>
    </source>
</evidence>
<name>A0A2U1P7X5_ARTAN</name>
<keyword evidence="7" id="KW-0479">Metal-binding</keyword>
<evidence type="ECO:0000256" key="1">
    <source>
        <dbReference type="ARBA" id="ARBA00004123"/>
    </source>
</evidence>
<dbReference type="PANTHER" id="PTHR19376">
    <property type="entry name" value="DNA-DIRECTED RNA POLYMERASE"/>
    <property type="match status" value="1"/>
</dbReference>
<keyword evidence="5 15" id="KW-0808">Transferase</keyword>
<dbReference type="InterPro" id="IPR000722">
    <property type="entry name" value="RNA_pol_asu"/>
</dbReference>
<dbReference type="EMBL" id="PKPP01001541">
    <property type="protein sequence ID" value="PWA81853.1"/>
    <property type="molecule type" value="Genomic_DNA"/>
</dbReference>
<evidence type="ECO:0000256" key="6">
    <source>
        <dbReference type="ARBA" id="ARBA00022695"/>
    </source>
</evidence>
<sequence>MDIRFPYSAAEVAKVRLVQFGILSPDETRQMSVLQIEHGETTERGKPKVAGLSDPRLGTMDRKMKCETCTANMADCPGHFGHLELAKPMFHIGFMKTVLSIMRCVCLSCSKLLADERDYKFKQALRIRNPKNRLKKIQDACKSKSMCEGGDDIESVNPDGVKTVKKSHGGCGALQPTITIDGMKMVAVYKLKKKTDDPQQLPEPAERKQHLSAERVLSVLKRISDDDCLLLGLDPKYARPDWMILQVLPIPPPPVRPSVMMDTSTRCEDDLTHQLAMIIRHNENLRRQECNGAPAHIISEFAQLLQFHIAAYFDNELPGQPRATQRSGRPIKSICSRLKAKEGRIRGNLMGKRVDFSARTVITPDPTINIDELGVPWSIALNLTYPETVTPYNKERLEELVANGPHPPPGKTGAKYIIRDDGQRLDLRYLKGDHHLELGYKACSLVERHLIDGDLVLFNRQPSLHKMSIMGHRIKIMPHSTFRLNLSVTSPYNADFDGDEMNMHVPQSCETRAEILELMMVPKCIVSPQANRPVMGIVQDTLLGCRKITKRDTFIEKDDFMNILMWWEDFDGKVPTPAILKPRPLWTGKQVFGLIIPKQINLIRTAAWHSETETGYLTPGDTQVRIEKGEVITGTLCKRTLGASTGSLIHVIWEEVGPDAASKFLGHTQWLINYWLLQQGFSIGIGDTIADASTMETINETIFRAKNAVNELIRAAQDNQLESEPGRTMMESFENKVNQVLNKARDDAGSSAQRSLSESNNLKAMVTAGSKGSFINISQMTACVGQQNVEGKRIPFGFMDRTLPHFTKDDYGPESRGFVENSYLRGLTPQEFFFHAMGGREGLIDTAVKTSETGYIQRRLVKAMEDIMVKYDGTVRNSLGDVIQFLYGEDGMDAVWIESQKLDSLKVKKGEFDQLYRYEIDQENWNPSYMSTEHVEDIKTIREIRNVVNVEVQQLEDDRIQLGTEIATTGDNSWPMPVNLKRLIWNAQKTFKVDLRQTSDMHPLEIVAAVDKLQERLRVVHGDDMLSIEAQKNATLLFNIHLRSTFASKRVLSEYKLNREAFEWVIGEIESRFLQSLVAPGEMIGCVAAQSIGEPATQMTLNTFHYAGVSAKNVTLGVPRLREIINVAKKIKTPSLSAYLKPYVSKTKDQAKNVQCALEYTTLRSVTQATEVWYDPDPMNTIIEEDVDFVKSYYEMPDEEIDMDKISPWLLRIELNREMMVDKKLSMADIAEKINLTFGDDLTCIYNDDNADKLILRIRIMNDEKQGDAAAEDDVFLKKIESSLLMEMPLRGLHDINKVFIKSGKVNKFDENEGFKPEVEWMLDTEGVNLLAVMGHEDVDALRTTSNHVIEVLEVLGIEAARRALLDELRAVISFDGSYVNYRHLAILCDTMTHRGHLMAITRHGINRNDTGPMMRCSFEETVDILLDAAVYAETDYLRGVTENIMLGQLAPLGTGDCDILLNEKMLEQAFDVHLPSTYIDGPDTGMTPGHLPVTPFHNGSMSPGSYPCSPHIQFSPGSDAQFSPHVGRMGFSPTSSHQWSPSSPYPQYKSPTSPEYSPTSPGYSPYSPTSPGYSPTSPDYYSSALASYSPTSPYYCPTSPSYTPVSTSYSPASPSYSPTSPSFSPTSPAYSPTSPAYSPTSPAYSPTSPAYSPTSPSYRSQSSGAHLEYSPSSPQYSDNPSPQVISISPDLILATTACLLIVSMRVYFSSSVEYSPSSTIASNEQQG</sequence>
<feature type="domain" description="RNA polymerase N-terminal" evidence="17">
    <location>
        <begin position="241"/>
        <end position="549"/>
    </location>
</feature>
<dbReference type="SUPFAM" id="SSF64484">
    <property type="entry name" value="beta and beta-prime subunits of DNA dependent RNA-polymerase"/>
    <property type="match status" value="1"/>
</dbReference>
<dbReference type="PANTHER" id="PTHR19376:SF37">
    <property type="entry name" value="DNA-DIRECTED RNA POLYMERASE II SUBUNIT RPB1"/>
    <property type="match status" value="1"/>
</dbReference>
<dbReference type="InterPro" id="IPR045867">
    <property type="entry name" value="DNA-dir_RpoC_beta_prime"/>
</dbReference>
<dbReference type="GO" id="GO:0006366">
    <property type="term" value="P:transcription by RNA polymerase II"/>
    <property type="evidence" value="ECO:0007669"/>
    <property type="project" value="InterPro"/>
</dbReference>
<dbReference type="PROSITE" id="PS00115">
    <property type="entry name" value="RNA_POL_II_REPEAT"/>
    <property type="match status" value="4"/>
</dbReference>
<dbReference type="FunFam" id="1.10.132.30:FF:000001">
    <property type="entry name" value="DNA-directed RNA polymerase subunit"/>
    <property type="match status" value="1"/>
</dbReference>
<feature type="compositionally biased region" description="Polar residues" evidence="16">
    <location>
        <begin position="1671"/>
        <end position="1682"/>
    </location>
</feature>
<dbReference type="GO" id="GO:0003899">
    <property type="term" value="F:DNA-directed RNA polymerase activity"/>
    <property type="evidence" value="ECO:0007669"/>
    <property type="project" value="UniProtKB-EC"/>
</dbReference>
<dbReference type="Proteomes" id="UP000245207">
    <property type="component" value="Unassembled WGS sequence"/>
</dbReference>
<dbReference type="InterPro" id="IPR007075">
    <property type="entry name" value="RNA_pol_Rpb1_6"/>
</dbReference>
<dbReference type="Gene3D" id="2.40.40.20">
    <property type="match status" value="1"/>
</dbReference>
<feature type="compositionally biased region" description="Low complexity" evidence="16">
    <location>
        <begin position="1608"/>
        <end position="1664"/>
    </location>
</feature>